<protein>
    <recommendedName>
        <fullName evidence="3">DUF4371 domain-containing protein</fullName>
    </recommendedName>
</protein>
<evidence type="ECO:0000313" key="1">
    <source>
        <dbReference type="EMBL" id="CAI9715600.1"/>
    </source>
</evidence>
<dbReference type="PANTHER" id="PTHR45913:SF5">
    <property type="entry name" value="GENERAL TRANSCRIPTION FACTOR II-I REPEAT DOMAIN-CONTAINING PROTEIN 2A-LIKE PROTEIN"/>
    <property type="match status" value="1"/>
</dbReference>
<accession>A0AA36AG88</accession>
<gene>
    <name evidence="1" type="ORF">OCTVUL_1B009532</name>
</gene>
<sequence length="92" mass="10085">MQNDLKNSLAFSLALDESTDLQDNPQLVVFIRYISSDVTVKEDMLDLVALKETTLCVDIKNALDRTLTNSDVPTNKLVNVATDGTPVMVGKT</sequence>
<dbReference type="AlphaFoldDB" id="A0AA36AG88"/>
<reference evidence="1" key="1">
    <citation type="submission" date="2023-08" db="EMBL/GenBank/DDBJ databases">
        <authorList>
            <person name="Alioto T."/>
            <person name="Alioto T."/>
            <person name="Gomez Garrido J."/>
        </authorList>
    </citation>
    <scope>NUCLEOTIDE SEQUENCE</scope>
</reference>
<keyword evidence="2" id="KW-1185">Reference proteome</keyword>
<name>A0AA36AG88_OCTVU</name>
<proteinExistence type="predicted"/>
<evidence type="ECO:0000313" key="2">
    <source>
        <dbReference type="Proteomes" id="UP001162480"/>
    </source>
</evidence>
<organism evidence="1 2">
    <name type="scientific">Octopus vulgaris</name>
    <name type="common">Common octopus</name>
    <dbReference type="NCBI Taxonomy" id="6645"/>
    <lineage>
        <taxon>Eukaryota</taxon>
        <taxon>Metazoa</taxon>
        <taxon>Spiralia</taxon>
        <taxon>Lophotrochozoa</taxon>
        <taxon>Mollusca</taxon>
        <taxon>Cephalopoda</taxon>
        <taxon>Coleoidea</taxon>
        <taxon>Octopodiformes</taxon>
        <taxon>Octopoda</taxon>
        <taxon>Incirrata</taxon>
        <taxon>Octopodidae</taxon>
        <taxon>Octopus</taxon>
    </lineage>
</organism>
<evidence type="ECO:0008006" key="3">
    <source>
        <dbReference type="Google" id="ProtNLM"/>
    </source>
</evidence>
<dbReference type="Proteomes" id="UP001162480">
    <property type="component" value="Chromosome 1"/>
</dbReference>
<dbReference type="PANTHER" id="PTHR45913">
    <property type="entry name" value="EPM2A-INTERACTING PROTEIN 1"/>
    <property type="match status" value="1"/>
</dbReference>
<dbReference type="EMBL" id="OX597814">
    <property type="protein sequence ID" value="CAI9715600.1"/>
    <property type="molecule type" value="Genomic_DNA"/>
</dbReference>